<keyword evidence="2" id="KW-1185">Reference proteome</keyword>
<evidence type="ECO:0000313" key="1">
    <source>
        <dbReference type="EMBL" id="MTE20268.1"/>
    </source>
</evidence>
<reference evidence="1 2" key="1">
    <citation type="submission" date="2019-11" db="EMBL/GenBank/DDBJ databases">
        <authorList>
            <person name="Yuan L."/>
        </authorList>
    </citation>
    <scope>NUCLEOTIDE SEQUENCE [LARGE SCALE GENOMIC DNA]</scope>
    <source>
        <strain evidence="1 2">TRM43335</strain>
    </source>
</reference>
<gene>
    <name evidence="1" type="ORF">F0L17_14350</name>
</gene>
<protein>
    <recommendedName>
        <fullName evidence="3">Phage-related replication protein</fullName>
    </recommendedName>
</protein>
<dbReference type="RefSeq" id="WP_155071387.1">
    <property type="nucleotide sequence ID" value="NZ_WIXO01000001.1"/>
</dbReference>
<dbReference type="OrthoDB" id="3524739at2"/>
<dbReference type="AlphaFoldDB" id="A0A6G2BDD7"/>
<proteinExistence type="predicted"/>
<dbReference type="EMBL" id="WIXO01000001">
    <property type="protein sequence ID" value="MTE20268.1"/>
    <property type="molecule type" value="Genomic_DNA"/>
</dbReference>
<dbReference type="Pfam" id="PF05908">
    <property type="entry name" value="Gamma_PGA_hydro"/>
    <property type="match status" value="1"/>
</dbReference>
<dbReference type="Gene3D" id="3.40.630.100">
    <property type="entry name" value="Poly-gamma-glutamate hydrolase, zinc-binding motif"/>
    <property type="match status" value="1"/>
</dbReference>
<evidence type="ECO:0008006" key="3">
    <source>
        <dbReference type="Google" id="ProtNLM"/>
    </source>
</evidence>
<name>A0A6G2BDD7_9ACTN</name>
<comment type="caution">
    <text evidence="1">The sequence shown here is derived from an EMBL/GenBank/DDBJ whole genome shotgun (WGS) entry which is preliminary data.</text>
</comment>
<dbReference type="Proteomes" id="UP000473014">
    <property type="component" value="Unassembled WGS sequence"/>
</dbReference>
<dbReference type="InterPro" id="IPR038128">
    <property type="entry name" value="Gamma_PGA_hydro_sf"/>
</dbReference>
<organism evidence="1 2">
    <name type="scientific">Streptomyces taklimakanensis</name>
    <dbReference type="NCBI Taxonomy" id="2569853"/>
    <lineage>
        <taxon>Bacteria</taxon>
        <taxon>Bacillati</taxon>
        <taxon>Actinomycetota</taxon>
        <taxon>Actinomycetes</taxon>
        <taxon>Kitasatosporales</taxon>
        <taxon>Streptomycetaceae</taxon>
        <taxon>Streptomyces</taxon>
    </lineage>
</organism>
<accession>A0A6G2BDD7</accession>
<evidence type="ECO:0000313" key="2">
    <source>
        <dbReference type="Proteomes" id="UP000473014"/>
    </source>
</evidence>
<sequence length="564" mass="60341">MKGSPLADVYSSYADLAAHETEGVAYERRQIPVSGSMWASIAIHGGGIEPGSGEVARAVAAGLMNHYEFAGILPSDNYRLHVTSTNFDEPIAEGIVAASERTLSFHGYTGDGTPVTALGGLDTPRIEAIRASLTAAGFTVIDAPPEIAGVNPNNIANRNRISAGVQLELSRPQRAAFFPGGDLSRSMRDSGQRTDLFYRYVEAIRQAMLNYTPSPGPGGGEEDGCAVEYAARIVDRDGAVVTDATYLTEVEWNRILNDTSTGRVVINPDGDCCEQMGEVRSWRHQLHIYRNGTFVWGGPILSVEWSHGQVEVFAADLSAWLSRRVPHDTIRFTDLDLTQIAAWLIADGFAPDDPGHEVQIVGEAGVTGGREYRRHIGQTFDHLLDLADTGIDLTVVGNKFVILPEDWSQTVGALTDADMPDGVMVAEDGAALGTRWIVVGGQDGDLIGTAGGTDPYYGLLERYVEQSSIQTLNSANAAARAKLRAAMPVPVFIDTQEVTLNPDADVDIPTLTPGWCLDVASVATCRDITQRLKIVGVRALVQSSGAVPGQEQVQVQVAALGSGR</sequence>
<dbReference type="InterPro" id="IPR008585">
    <property type="entry name" value="Gamma_PGA_hydro"/>
</dbReference>